<dbReference type="InterPro" id="IPR006680">
    <property type="entry name" value="Amidohydro-rel"/>
</dbReference>
<dbReference type="PIRSF" id="PIRSF038971">
    <property type="entry name" value="PhnM"/>
    <property type="match status" value="1"/>
</dbReference>
<dbReference type="GO" id="GO:0006046">
    <property type="term" value="P:N-acetylglucosamine catabolic process"/>
    <property type="evidence" value="ECO:0007669"/>
    <property type="project" value="TreeGrafter"/>
</dbReference>
<dbReference type="PANTHER" id="PTHR11113:SF14">
    <property type="entry name" value="N-ACETYLGLUCOSAMINE-6-PHOSPHATE DEACETYLASE"/>
    <property type="match status" value="1"/>
</dbReference>
<reference evidence="3" key="1">
    <citation type="submission" date="2018-06" db="EMBL/GenBank/DDBJ databases">
        <authorList>
            <person name="Zhirakovskaya E."/>
        </authorList>
    </citation>
    <scope>NUCLEOTIDE SEQUENCE</scope>
</reference>
<dbReference type="SUPFAM" id="SSF51338">
    <property type="entry name" value="Composite domain of metallo-dependent hydrolases"/>
    <property type="match status" value="1"/>
</dbReference>
<keyword evidence="1 3" id="KW-0378">Hydrolase</keyword>
<evidence type="ECO:0000256" key="1">
    <source>
        <dbReference type="ARBA" id="ARBA00022801"/>
    </source>
</evidence>
<protein>
    <submittedName>
        <fullName evidence="3">Amidohydrolase 3</fullName>
    </submittedName>
</protein>
<dbReference type="NCBIfam" id="NF011987">
    <property type="entry name" value="PRK15446.2-3"/>
    <property type="match status" value="1"/>
</dbReference>
<dbReference type="EMBL" id="UOEG01000266">
    <property type="protein sequence ID" value="VAW03855.1"/>
    <property type="molecule type" value="Genomic_DNA"/>
</dbReference>
<dbReference type="GO" id="GO:0019700">
    <property type="term" value="P:organic phosphonate catabolic process"/>
    <property type="evidence" value="ECO:0007669"/>
    <property type="project" value="InterPro"/>
</dbReference>
<evidence type="ECO:0000259" key="2">
    <source>
        <dbReference type="Pfam" id="PF01979"/>
    </source>
</evidence>
<dbReference type="GO" id="GO:0008448">
    <property type="term" value="F:N-acetylglucosamine-6-phosphate deacetylase activity"/>
    <property type="evidence" value="ECO:0007669"/>
    <property type="project" value="TreeGrafter"/>
</dbReference>
<feature type="domain" description="Amidohydrolase-related" evidence="2">
    <location>
        <begin position="217"/>
        <end position="358"/>
    </location>
</feature>
<organism evidence="3">
    <name type="scientific">hydrothermal vent metagenome</name>
    <dbReference type="NCBI Taxonomy" id="652676"/>
    <lineage>
        <taxon>unclassified sequences</taxon>
        <taxon>metagenomes</taxon>
        <taxon>ecological metagenomes</taxon>
    </lineage>
</organism>
<dbReference type="InterPro" id="IPR011059">
    <property type="entry name" value="Metal-dep_hydrolase_composite"/>
</dbReference>
<dbReference type="PANTHER" id="PTHR11113">
    <property type="entry name" value="N-ACETYLGLUCOSAMINE-6-PHOSPHATE DEACETYLASE"/>
    <property type="match status" value="1"/>
</dbReference>
<dbReference type="SUPFAM" id="SSF51556">
    <property type="entry name" value="Metallo-dependent hydrolases"/>
    <property type="match status" value="1"/>
</dbReference>
<evidence type="ECO:0000313" key="3">
    <source>
        <dbReference type="EMBL" id="VAW03855.1"/>
    </source>
</evidence>
<name>A0A3B0SCN3_9ZZZZ</name>
<dbReference type="Pfam" id="PF01979">
    <property type="entry name" value="Amidohydro_1"/>
    <property type="match status" value="1"/>
</dbReference>
<accession>A0A3B0SCN3</accession>
<dbReference type="AlphaFoldDB" id="A0A3B0SCN3"/>
<dbReference type="Gene3D" id="3.20.20.140">
    <property type="entry name" value="Metal-dependent hydrolases"/>
    <property type="match status" value="1"/>
</dbReference>
<sequence>MNLPELRLTGAQVLTPDGMNDTALSLAGGLVVDGSGGRAVDLSGYLLLPGIIDLHGDGFERHLAPRRGMIKDLSQGVISTEAELAVNGITTACLAQFYSWEGGQRGPEFATRMMQAVARVRPQVSTDLRILLRFEAPMLKDYGAVEALIVAHDVNYVVFSDHLPHGALEQGKRPPRLTGQALKAGRSPEAHLAMLQNMHARRGEVPAALAALTARLMQRGVLLGSHDDPDAKTRRAWHAMGAGIAEFPETLPAAKEARTGGDRIILGAPNLVRGGSHKGNVSALDMVAAGLCDALASDYHYPSLRQAALLLASNGMFDLAKAWSLISTGPARVLGLHNRGELSPGKRADLVILDAETQQLCATIAGGQVRYMSGPVVTRFIG</sequence>
<dbReference type="Gene3D" id="2.30.40.10">
    <property type="entry name" value="Urease, subunit C, domain 1"/>
    <property type="match status" value="1"/>
</dbReference>
<dbReference type="InterPro" id="IPR012696">
    <property type="entry name" value="PhnM"/>
</dbReference>
<dbReference type="InterPro" id="IPR032466">
    <property type="entry name" value="Metal_Hydrolase"/>
</dbReference>
<gene>
    <name evidence="3" type="ORF">MNBD_ALPHA07-1417</name>
</gene>
<proteinExistence type="predicted"/>